<reference evidence="3" key="1">
    <citation type="journal article" date="2014" name="Science">
        <title>Ancient hybridizations among the ancestral genomes of bread wheat.</title>
        <authorList>
            <consortium name="International Wheat Genome Sequencing Consortium,"/>
            <person name="Marcussen T."/>
            <person name="Sandve S.R."/>
            <person name="Heier L."/>
            <person name="Spannagl M."/>
            <person name="Pfeifer M."/>
            <person name="Jakobsen K.S."/>
            <person name="Wulff B.B."/>
            <person name="Steuernagel B."/>
            <person name="Mayer K.F."/>
            <person name="Olsen O.A."/>
        </authorList>
    </citation>
    <scope>NUCLEOTIDE SEQUENCE [LARGE SCALE GENOMIC DNA]</scope>
    <source>
        <strain evidence="3">cv. AL8/78</strain>
    </source>
</reference>
<dbReference type="Gramene" id="AET1Gv20231900.8">
    <property type="protein sequence ID" value="AET1Gv20231900.8"/>
    <property type="gene ID" value="AET1Gv20231900"/>
</dbReference>
<proteinExistence type="predicted"/>
<reference evidence="2" key="3">
    <citation type="journal article" date="2017" name="Nature">
        <title>Genome sequence of the progenitor of the wheat D genome Aegilops tauschii.</title>
        <authorList>
            <person name="Luo M.C."/>
            <person name="Gu Y.Q."/>
            <person name="Puiu D."/>
            <person name="Wang H."/>
            <person name="Twardziok S.O."/>
            <person name="Deal K.R."/>
            <person name="Huo N."/>
            <person name="Zhu T."/>
            <person name="Wang L."/>
            <person name="Wang Y."/>
            <person name="McGuire P.E."/>
            <person name="Liu S."/>
            <person name="Long H."/>
            <person name="Ramasamy R.K."/>
            <person name="Rodriguez J.C."/>
            <person name="Van S.L."/>
            <person name="Yuan L."/>
            <person name="Wang Z."/>
            <person name="Xia Z."/>
            <person name="Xiao L."/>
            <person name="Anderson O.D."/>
            <person name="Ouyang S."/>
            <person name="Liang Y."/>
            <person name="Zimin A.V."/>
            <person name="Pertea G."/>
            <person name="Qi P."/>
            <person name="Bennetzen J.L."/>
            <person name="Dai X."/>
            <person name="Dawson M.W."/>
            <person name="Muller H.G."/>
            <person name="Kugler K."/>
            <person name="Rivarola-Duarte L."/>
            <person name="Spannagl M."/>
            <person name="Mayer K.F.X."/>
            <person name="Lu F.H."/>
            <person name="Bevan M.W."/>
            <person name="Leroy P."/>
            <person name="Li P."/>
            <person name="You F.M."/>
            <person name="Sun Q."/>
            <person name="Liu Z."/>
            <person name="Lyons E."/>
            <person name="Wicker T."/>
            <person name="Salzberg S.L."/>
            <person name="Devos K.M."/>
            <person name="Dvorak J."/>
        </authorList>
    </citation>
    <scope>NUCLEOTIDE SEQUENCE [LARGE SCALE GENOMIC DNA]</scope>
    <source>
        <strain evidence="2">cv. AL8/78</strain>
    </source>
</reference>
<accession>A0A452XZN5</accession>
<evidence type="ECO:0000256" key="1">
    <source>
        <dbReference type="SAM" id="MobiDB-lite"/>
    </source>
</evidence>
<name>A0A452XZN5_AEGTS</name>
<dbReference type="EnsemblPlants" id="AET1Gv20231900.8">
    <property type="protein sequence ID" value="AET1Gv20231900.8"/>
    <property type="gene ID" value="AET1Gv20231900"/>
</dbReference>
<dbReference type="AlphaFoldDB" id="A0A452XZN5"/>
<reference evidence="2" key="5">
    <citation type="journal article" date="2021" name="G3 (Bethesda)">
        <title>Aegilops tauschii genome assembly Aet v5.0 features greater sequence contiguity and improved annotation.</title>
        <authorList>
            <person name="Wang L."/>
            <person name="Zhu T."/>
            <person name="Rodriguez J.C."/>
            <person name="Deal K.R."/>
            <person name="Dubcovsky J."/>
            <person name="McGuire P.E."/>
            <person name="Lux T."/>
            <person name="Spannagl M."/>
            <person name="Mayer K.F.X."/>
            <person name="Baldrich P."/>
            <person name="Meyers B.C."/>
            <person name="Huo N."/>
            <person name="Gu Y.Q."/>
            <person name="Zhou H."/>
            <person name="Devos K.M."/>
            <person name="Bennetzen J.L."/>
            <person name="Unver T."/>
            <person name="Budak H."/>
            <person name="Gulick P.J."/>
            <person name="Galiba G."/>
            <person name="Kalapos B."/>
            <person name="Nelson D.R."/>
            <person name="Li P."/>
            <person name="You F.M."/>
            <person name="Luo M.C."/>
            <person name="Dvorak J."/>
        </authorList>
    </citation>
    <scope>NUCLEOTIDE SEQUENCE [LARGE SCALE GENOMIC DNA]</scope>
    <source>
        <strain evidence="2">cv. AL8/78</strain>
    </source>
</reference>
<sequence>MTRRANSFKRCPGCEIELQISGSPRSPRTDGLGSPPKDTAEASSSS</sequence>
<organism evidence="2 3">
    <name type="scientific">Aegilops tauschii subsp. strangulata</name>
    <name type="common">Goatgrass</name>
    <dbReference type="NCBI Taxonomy" id="200361"/>
    <lineage>
        <taxon>Eukaryota</taxon>
        <taxon>Viridiplantae</taxon>
        <taxon>Streptophyta</taxon>
        <taxon>Embryophyta</taxon>
        <taxon>Tracheophyta</taxon>
        <taxon>Spermatophyta</taxon>
        <taxon>Magnoliopsida</taxon>
        <taxon>Liliopsida</taxon>
        <taxon>Poales</taxon>
        <taxon>Poaceae</taxon>
        <taxon>BOP clade</taxon>
        <taxon>Pooideae</taxon>
        <taxon>Triticodae</taxon>
        <taxon>Triticeae</taxon>
        <taxon>Triticinae</taxon>
        <taxon>Aegilops</taxon>
    </lineage>
</organism>
<reference evidence="3" key="2">
    <citation type="journal article" date="2017" name="Nat. Plants">
        <title>The Aegilops tauschii genome reveals multiple impacts of transposons.</title>
        <authorList>
            <person name="Zhao G."/>
            <person name="Zou C."/>
            <person name="Li K."/>
            <person name="Wang K."/>
            <person name="Li T."/>
            <person name="Gao L."/>
            <person name="Zhang X."/>
            <person name="Wang H."/>
            <person name="Yang Z."/>
            <person name="Liu X."/>
            <person name="Jiang W."/>
            <person name="Mao L."/>
            <person name="Kong X."/>
            <person name="Jiao Y."/>
            <person name="Jia J."/>
        </authorList>
    </citation>
    <scope>NUCLEOTIDE SEQUENCE [LARGE SCALE GENOMIC DNA]</scope>
    <source>
        <strain evidence="3">cv. AL8/78</strain>
    </source>
</reference>
<evidence type="ECO:0000313" key="2">
    <source>
        <dbReference type="EnsemblPlants" id="AET1Gv20231900.8"/>
    </source>
</evidence>
<feature type="region of interest" description="Disordered" evidence="1">
    <location>
        <begin position="18"/>
        <end position="46"/>
    </location>
</feature>
<dbReference type="Proteomes" id="UP000015105">
    <property type="component" value="Chromosome 1D"/>
</dbReference>
<protein>
    <submittedName>
        <fullName evidence="2">Uncharacterized protein</fullName>
    </submittedName>
</protein>
<reference evidence="2" key="4">
    <citation type="submission" date="2019-03" db="UniProtKB">
        <authorList>
            <consortium name="EnsemblPlants"/>
        </authorList>
    </citation>
    <scope>IDENTIFICATION</scope>
</reference>
<evidence type="ECO:0000313" key="3">
    <source>
        <dbReference type="Proteomes" id="UP000015105"/>
    </source>
</evidence>
<keyword evidence="3" id="KW-1185">Reference proteome</keyword>